<keyword evidence="4" id="KW-1133">Transmembrane helix</keyword>
<dbReference type="InParanoid" id="G3JI23"/>
<protein>
    <recommendedName>
        <fullName evidence="2">Delta(24)-sterol reductase</fullName>
        <ecNumber evidence="2">1.3.1.72</ecNumber>
    </recommendedName>
</protein>
<dbReference type="GO" id="GO:0005737">
    <property type="term" value="C:cytoplasm"/>
    <property type="evidence" value="ECO:0007669"/>
    <property type="project" value="TreeGrafter"/>
</dbReference>
<dbReference type="STRING" id="983644.G3JI23"/>
<dbReference type="PANTHER" id="PTHR10801:SF2">
    <property type="entry name" value="FAD-BINDING PCMH-TYPE DOMAIN-CONTAINING PROTEIN"/>
    <property type="match status" value="1"/>
</dbReference>
<dbReference type="EC" id="1.3.1.72" evidence="2"/>
<keyword evidence="3" id="KW-0812">Transmembrane</keyword>
<dbReference type="Proteomes" id="UP000001610">
    <property type="component" value="Unassembled WGS sequence"/>
</dbReference>
<sequence length="680" mass="77818">MTTDSPSSVDYTKYAGSPFARAVRWLHHIVRGLWVFTTAYTLNPALRLLCLLFSLLADLTIWPTVQLLQCTPFYPWLVNFCVEHRGWFLAFTMVPLSFAHDQYARVRNLYSRAFLATPHLHDARVREVQQQVRAWNAAGRRRLMVTARPPWLSVSLRVESYKDSCERIRVDLPNILEVNTTRMTVRCEPMVNMGQITQHLLPMGYALAVMIEMDDLTVGGLLMGVGVEVSSHIHGFFSETVHACEMVLGNGSLVRCSRTEKADLFHALPWSHGTLGFLVAVDLTIVPIKPFVHMRYIPCHSSDELLEKLTTLTHAPNTPPLIETTIYSKDTAVIFVGEFSDGPPAGHVDRINDVGNPWKPWFYEHVESFLWHGPGEDWIPLRSYFHRHTRSIFWELREVIPISTYWWYKYVFGWMGPPKIAYLKLSSAPAIREASVFKHVVQDIIVPLRHLKDAISVYHDAFEVYPLLFYPVRIYKQPAGLQGALHEPRHLSTHPVTGRQYEMYFNLGVYGVPPKVKRKEFWDAIKEVRQVEKFARDRCGYQLLYTDSFMTRTEFEEDKRLHHTRCHYAETRQRMETIVSASVSSADWDATAKNSIKEALDAGFLVIAESTIFHFQGAGRPSDAGKKSQLSRRASTLTIPSVQTLVRSDIGRLGKDIRDLPLHIHDVGLGGIPRLRDIKA</sequence>
<dbReference type="InterPro" id="IPR016169">
    <property type="entry name" value="FAD-bd_PCMH_sub2"/>
</dbReference>
<dbReference type="InterPro" id="IPR016166">
    <property type="entry name" value="FAD-bd_PCMH"/>
</dbReference>
<dbReference type="Pfam" id="PF01565">
    <property type="entry name" value="FAD_binding_4"/>
    <property type="match status" value="1"/>
</dbReference>
<dbReference type="InterPro" id="IPR040165">
    <property type="entry name" value="Diminuto-like"/>
</dbReference>
<dbReference type="Gene3D" id="3.30.465.10">
    <property type="match status" value="1"/>
</dbReference>
<dbReference type="PANTHER" id="PTHR10801">
    <property type="entry name" value="24-DEHYDROCHOLESTEROL REDUCTASE"/>
    <property type="match status" value="1"/>
</dbReference>
<evidence type="ECO:0000256" key="2">
    <source>
        <dbReference type="ARBA" id="ARBA00012405"/>
    </source>
</evidence>
<dbReference type="InterPro" id="IPR006094">
    <property type="entry name" value="Oxid_FAD_bind_N"/>
</dbReference>
<gene>
    <name evidence="7" type="ORF">CCM_05983</name>
</gene>
<dbReference type="KEGG" id="cmt:CCM_05983"/>
<dbReference type="InterPro" id="IPR036318">
    <property type="entry name" value="FAD-bd_PCMH-like_sf"/>
</dbReference>
<dbReference type="GeneID" id="18168001"/>
<dbReference type="SUPFAM" id="SSF56176">
    <property type="entry name" value="FAD-binding/transporter-associated domain-like"/>
    <property type="match status" value="1"/>
</dbReference>
<dbReference type="GO" id="GO:0071949">
    <property type="term" value="F:FAD binding"/>
    <property type="evidence" value="ECO:0007669"/>
    <property type="project" value="InterPro"/>
</dbReference>
<dbReference type="EMBL" id="JH126402">
    <property type="protein sequence ID" value="EGX91826.1"/>
    <property type="molecule type" value="Genomic_DNA"/>
</dbReference>
<evidence type="ECO:0000256" key="1">
    <source>
        <dbReference type="ARBA" id="ARBA00004167"/>
    </source>
</evidence>
<feature type="domain" description="FAD-binding PCMH-type" evidence="6">
    <location>
        <begin position="109"/>
        <end position="288"/>
    </location>
</feature>
<comment type="subcellular location">
    <subcellularLocation>
        <location evidence="1">Membrane</location>
        <topology evidence="1">Single-pass membrane protein</topology>
    </subcellularLocation>
</comment>
<dbReference type="VEuPathDB" id="FungiDB:CCM_05983"/>
<organism evidence="7 8">
    <name type="scientific">Cordyceps militaris (strain CM01)</name>
    <name type="common">Caterpillar fungus</name>
    <dbReference type="NCBI Taxonomy" id="983644"/>
    <lineage>
        <taxon>Eukaryota</taxon>
        <taxon>Fungi</taxon>
        <taxon>Dikarya</taxon>
        <taxon>Ascomycota</taxon>
        <taxon>Pezizomycotina</taxon>
        <taxon>Sordariomycetes</taxon>
        <taxon>Hypocreomycetidae</taxon>
        <taxon>Hypocreales</taxon>
        <taxon>Cordycipitaceae</taxon>
        <taxon>Cordyceps</taxon>
    </lineage>
</organism>
<evidence type="ECO:0000256" key="3">
    <source>
        <dbReference type="ARBA" id="ARBA00022692"/>
    </source>
</evidence>
<keyword evidence="5" id="KW-0472">Membrane</keyword>
<dbReference type="GO" id="GO:0016020">
    <property type="term" value="C:membrane"/>
    <property type="evidence" value="ECO:0007669"/>
    <property type="project" value="UniProtKB-SubCell"/>
</dbReference>
<dbReference type="RefSeq" id="XP_006671190.1">
    <property type="nucleotide sequence ID" value="XM_006671127.1"/>
</dbReference>
<keyword evidence="8" id="KW-1185">Reference proteome</keyword>
<evidence type="ECO:0000313" key="8">
    <source>
        <dbReference type="Proteomes" id="UP000001610"/>
    </source>
</evidence>
<evidence type="ECO:0000259" key="6">
    <source>
        <dbReference type="PROSITE" id="PS51387"/>
    </source>
</evidence>
<accession>G3JI23</accession>
<dbReference type="HOGENOM" id="CLU_025883_4_0_1"/>
<dbReference type="PROSITE" id="PS51387">
    <property type="entry name" value="FAD_PCMH"/>
    <property type="match status" value="1"/>
</dbReference>
<dbReference type="AlphaFoldDB" id="G3JI23"/>
<evidence type="ECO:0000313" key="7">
    <source>
        <dbReference type="EMBL" id="EGX91826.1"/>
    </source>
</evidence>
<dbReference type="GO" id="GO:0050614">
    <property type="term" value="F:Delta24-sterol reductase activity"/>
    <property type="evidence" value="ECO:0007669"/>
    <property type="project" value="UniProtKB-EC"/>
</dbReference>
<dbReference type="GO" id="GO:0008202">
    <property type="term" value="P:steroid metabolic process"/>
    <property type="evidence" value="ECO:0007669"/>
    <property type="project" value="TreeGrafter"/>
</dbReference>
<evidence type="ECO:0000256" key="4">
    <source>
        <dbReference type="ARBA" id="ARBA00022989"/>
    </source>
</evidence>
<proteinExistence type="predicted"/>
<evidence type="ECO:0000256" key="5">
    <source>
        <dbReference type="ARBA" id="ARBA00023136"/>
    </source>
</evidence>
<name>G3JI23_CORMM</name>
<dbReference type="eggNOG" id="KOG1262">
    <property type="taxonomic scope" value="Eukaryota"/>
</dbReference>
<reference evidence="7 8" key="1">
    <citation type="journal article" date="2011" name="Genome Biol.">
        <title>Genome sequence of the insect pathogenic fungus Cordyceps militaris, a valued traditional Chinese medicine.</title>
        <authorList>
            <person name="Zheng P."/>
            <person name="Xia Y."/>
            <person name="Xiao G."/>
            <person name="Xiong C."/>
            <person name="Hu X."/>
            <person name="Zhang S."/>
            <person name="Zheng H."/>
            <person name="Huang Y."/>
            <person name="Zhou Y."/>
            <person name="Wang S."/>
            <person name="Zhao G.P."/>
            <person name="Liu X."/>
            <person name="St Leger R.J."/>
            <person name="Wang C."/>
        </authorList>
    </citation>
    <scope>NUCLEOTIDE SEQUENCE [LARGE SCALE GENOMIC DNA]</scope>
    <source>
        <strain evidence="7 8">CM01</strain>
    </source>
</reference>
<dbReference type="OrthoDB" id="415825at2759"/>
<dbReference type="GO" id="GO:0000246">
    <property type="term" value="F:Delta24(24-1) sterol reductase activity"/>
    <property type="evidence" value="ECO:0007669"/>
    <property type="project" value="TreeGrafter"/>
</dbReference>